<protein>
    <submittedName>
        <fullName evidence="1">Uncharacterized protein</fullName>
    </submittedName>
</protein>
<sequence length="186" mass="20655">MPDSDTLQQLQSAVEFYSDTFITVRAGTPDRLEGIRNMLASLDIGTGKEDDIPESKMHFWQRWVDNAINSKLSSVYKTPLRRITRTGRNLNKDGNATAFFSDPIQMIAIMMVCAKIILNEYTDIDPNTNEPVNTLWGEAMDFLEELGGYSGQVGTAPLEGQDLRGRSIFVPPGAMPRPIPGMSRLG</sequence>
<evidence type="ECO:0000313" key="1">
    <source>
        <dbReference type="EMBL" id="KKK73637.1"/>
    </source>
</evidence>
<organism evidence="1">
    <name type="scientific">marine sediment metagenome</name>
    <dbReference type="NCBI Taxonomy" id="412755"/>
    <lineage>
        <taxon>unclassified sequences</taxon>
        <taxon>metagenomes</taxon>
        <taxon>ecological metagenomes</taxon>
    </lineage>
</organism>
<name>A0A0F8XX06_9ZZZZ</name>
<comment type="caution">
    <text evidence="1">The sequence shown here is derived from an EMBL/GenBank/DDBJ whole genome shotgun (WGS) entry which is preliminary data.</text>
</comment>
<reference evidence="1" key="1">
    <citation type="journal article" date="2015" name="Nature">
        <title>Complex archaea that bridge the gap between prokaryotes and eukaryotes.</title>
        <authorList>
            <person name="Spang A."/>
            <person name="Saw J.H."/>
            <person name="Jorgensen S.L."/>
            <person name="Zaremba-Niedzwiedzka K."/>
            <person name="Martijn J."/>
            <person name="Lind A.E."/>
            <person name="van Eijk R."/>
            <person name="Schleper C."/>
            <person name="Guy L."/>
            <person name="Ettema T.J."/>
        </authorList>
    </citation>
    <scope>NUCLEOTIDE SEQUENCE</scope>
</reference>
<dbReference type="EMBL" id="LAZR01056697">
    <property type="protein sequence ID" value="KKK73637.1"/>
    <property type="molecule type" value="Genomic_DNA"/>
</dbReference>
<dbReference type="AlphaFoldDB" id="A0A0F8XX06"/>
<accession>A0A0F8XX06</accession>
<proteinExistence type="predicted"/>
<gene>
    <name evidence="1" type="ORF">LCGC14_2891830</name>
</gene>